<organism evidence="1 2">
    <name type="scientific">Botryotinia calthae</name>
    <dbReference type="NCBI Taxonomy" id="38488"/>
    <lineage>
        <taxon>Eukaryota</taxon>
        <taxon>Fungi</taxon>
        <taxon>Dikarya</taxon>
        <taxon>Ascomycota</taxon>
        <taxon>Pezizomycotina</taxon>
        <taxon>Leotiomycetes</taxon>
        <taxon>Helotiales</taxon>
        <taxon>Sclerotiniaceae</taxon>
        <taxon>Botryotinia</taxon>
    </lineage>
</organism>
<dbReference type="AlphaFoldDB" id="A0A4Y8CMT3"/>
<dbReference type="Proteomes" id="UP000297299">
    <property type="component" value="Unassembled WGS sequence"/>
</dbReference>
<name>A0A4Y8CMT3_9HELO</name>
<evidence type="ECO:0000313" key="1">
    <source>
        <dbReference type="EMBL" id="TEY38752.1"/>
    </source>
</evidence>
<protein>
    <submittedName>
        <fullName evidence="1">Uncharacterized protein</fullName>
    </submittedName>
</protein>
<evidence type="ECO:0000313" key="2">
    <source>
        <dbReference type="Proteomes" id="UP000297299"/>
    </source>
</evidence>
<proteinExistence type="predicted"/>
<dbReference type="EMBL" id="PHWZ01000477">
    <property type="protein sequence ID" value="TEY38752.1"/>
    <property type="molecule type" value="Genomic_DNA"/>
</dbReference>
<sequence>MDDNPELHIMSQKALQTPAIAITFPILKSYWLGQSSYFTPGQFVCLVRQFHQPQPNNMLQSVRNKQEF</sequence>
<accession>A0A4Y8CMT3</accession>
<gene>
    <name evidence="1" type="ORF">BOTCAL_0478g00050</name>
</gene>
<comment type="caution">
    <text evidence="1">The sequence shown here is derived from an EMBL/GenBank/DDBJ whole genome shotgun (WGS) entry which is preliminary data.</text>
</comment>
<keyword evidence="2" id="KW-1185">Reference proteome</keyword>
<reference evidence="1 2" key="1">
    <citation type="submission" date="2017-11" db="EMBL/GenBank/DDBJ databases">
        <title>Comparative genomics of Botrytis spp.</title>
        <authorList>
            <person name="Valero-Jimenez C.A."/>
            <person name="Tapia P."/>
            <person name="Veloso J."/>
            <person name="Silva-Moreno E."/>
            <person name="Staats M."/>
            <person name="Valdes J.H."/>
            <person name="Van Kan J.A.L."/>
        </authorList>
    </citation>
    <scope>NUCLEOTIDE SEQUENCE [LARGE SCALE GENOMIC DNA]</scope>
    <source>
        <strain evidence="1 2">MUCL2830</strain>
    </source>
</reference>